<gene>
    <name evidence="2" type="ORF">CLV60_1046</name>
</gene>
<feature type="signal peptide" evidence="1">
    <location>
        <begin position="1"/>
        <end position="19"/>
    </location>
</feature>
<dbReference type="OrthoDB" id="939956at2"/>
<proteinExistence type="predicted"/>
<keyword evidence="3" id="KW-1185">Reference proteome</keyword>
<feature type="chain" id="PRO_5015164508" description="DUF3575 domain-containing protein" evidence="1">
    <location>
        <begin position="20"/>
        <end position="231"/>
    </location>
</feature>
<accession>A0A2P8G7V7</accession>
<comment type="caution">
    <text evidence="2">The sequence shown here is derived from an EMBL/GenBank/DDBJ whole genome shotgun (WGS) entry which is preliminary data.</text>
</comment>
<evidence type="ECO:0008006" key="4">
    <source>
        <dbReference type="Google" id="ProtNLM"/>
    </source>
</evidence>
<dbReference type="AlphaFoldDB" id="A0A2P8G7V7"/>
<reference evidence="2 3" key="1">
    <citation type="submission" date="2018-03" db="EMBL/GenBank/DDBJ databases">
        <title>Genomic Encyclopedia of Archaeal and Bacterial Type Strains, Phase II (KMG-II): from individual species to whole genera.</title>
        <authorList>
            <person name="Goeker M."/>
        </authorList>
    </citation>
    <scope>NUCLEOTIDE SEQUENCE [LARGE SCALE GENOMIC DNA]</scope>
    <source>
        <strain evidence="2 3">DSM 29057</strain>
    </source>
</reference>
<keyword evidence="1" id="KW-0732">Signal</keyword>
<dbReference type="EMBL" id="PYAS01000004">
    <property type="protein sequence ID" value="PSL30064.1"/>
    <property type="molecule type" value="Genomic_DNA"/>
</dbReference>
<evidence type="ECO:0000313" key="2">
    <source>
        <dbReference type="EMBL" id="PSL30064.1"/>
    </source>
</evidence>
<dbReference type="RefSeq" id="WP_106594986.1">
    <property type="nucleotide sequence ID" value="NZ_PYAS01000004.1"/>
</dbReference>
<dbReference type="Proteomes" id="UP000241964">
    <property type="component" value="Unassembled WGS sequence"/>
</dbReference>
<sequence>MRGTLLTIFTFLTSFHSFAQFDVETAKRHVIVKYSPLPMFDLDNTVQFGVEIPLGKGEFALQQDLGYGNSSFNGWYKNESRRPDKDIFKSRTHFKWYFMERRRMRAYAGPEVLFKKVVYRENQWVGRECDAPWGPCGFFQNEQVRVDKNVVAGHARFGWQFISPGRFVFDVFTGVGFRQIFATSHSSGIADSEIRSVYDNWEYISPTKNDFVPSAVMGFHLGIILGKYRRD</sequence>
<evidence type="ECO:0000313" key="3">
    <source>
        <dbReference type="Proteomes" id="UP000241964"/>
    </source>
</evidence>
<evidence type="ECO:0000256" key="1">
    <source>
        <dbReference type="SAM" id="SignalP"/>
    </source>
</evidence>
<protein>
    <recommendedName>
        <fullName evidence="4">DUF3575 domain-containing protein</fullName>
    </recommendedName>
</protein>
<name>A0A2P8G7V7_9BACT</name>
<organism evidence="2 3">
    <name type="scientific">Dyadobacter jiangsuensis</name>
    <dbReference type="NCBI Taxonomy" id="1591085"/>
    <lineage>
        <taxon>Bacteria</taxon>
        <taxon>Pseudomonadati</taxon>
        <taxon>Bacteroidota</taxon>
        <taxon>Cytophagia</taxon>
        <taxon>Cytophagales</taxon>
        <taxon>Spirosomataceae</taxon>
        <taxon>Dyadobacter</taxon>
    </lineage>
</organism>